<dbReference type="Pfam" id="PF02699">
    <property type="entry name" value="YajC"/>
    <property type="match status" value="1"/>
</dbReference>
<feature type="transmembrane region" description="Helical" evidence="11">
    <location>
        <begin position="6"/>
        <end position="22"/>
    </location>
</feature>
<keyword evidence="13" id="KW-1185">Reference proteome</keyword>
<evidence type="ECO:0000256" key="2">
    <source>
        <dbReference type="ARBA" id="ARBA00006742"/>
    </source>
</evidence>
<sequence>MAFDPLTIGMLAILAVLIFFMFRNGQKRKRDMESLQSQVVPGAEVMTNFGLYGTILAIDEGDNKVQLETSPGNVVTVHRQTIARVITDEVIVPADDATDTVAGPELNADHATYAENPEFGERVDGTERTTNDSRNKKIDE</sequence>
<keyword evidence="9 11" id="KW-0472">Membrane</keyword>
<feature type="region of interest" description="Disordered" evidence="10">
    <location>
        <begin position="99"/>
        <end position="140"/>
    </location>
</feature>
<dbReference type="EMBL" id="FUZP01000001">
    <property type="protein sequence ID" value="SKC50603.1"/>
    <property type="molecule type" value="Genomic_DNA"/>
</dbReference>
<keyword evidence="4" id="KW-1003">Cell membrane</keyword>
<dbReference type="GO" id="GO:0015031">
    <property type="term" value="P:protein transport"/>
    <property type="evidence" value="ECO:0007669"/>
    <property type="project" value="UniProtKB-KW"/>
</dbReference>
<dbReference type="SMART" id="SM01323">
    <property type="entry name" value="YajC"/>
    <property type="match status" value="1"/>
</dbReference>
<evidence type="ECO:0000256" key="5">
    <source>
        <dbReference type="ARBA" id="ARBA00022692"/>
    </source>
</evidence>
<dbReference type="InterPro" id="IPR003849">
    <property type="entry name" value="Preprotein_translocase_YajC"/>
</dbReference>
<dbReference type="NCBIfam" id="TIGR00739">
    <property type="entry name" value="yajC"/>
    <property type="match status" value="1"/>
</dbReference>
<dbReference type="AlphaFoldDB" id="A0A1T5JHE0"/>
<accession>A0A1T5JHE0</accession>
<keyword evidence="6" id="KW-0653">Protein transport</keyword>
<dbReference type="Proteomes" id="UP000190857">
    <property type="component" value="Unassembled WGS sequence"/>
</dbReference>
<keyword evidence="7 11" id="KW-1133">Transmembrane helix</keyword>
<evidence type="ECO:0000256" key="4">
    <source>
        <dbReference type="ARBA" id="ARBA00022475"/>
    </source>
</evidence>
<dbReference type="OrthoDB" id="3267178at2"/>
<evidence type="ECO:0000256" key="11">
    <source>
        <dbReference type="SAM" id="Phobius"/>
    </source>
</evidence>
<evidence type="ECO:0000256" key="3">
    <source>
        <dbReference type="ARBA" id="ARBA00022448"/>
    </source>
</evidence>
<evidence type="ECO:0000256" key="6">
    <source>
        <dbReference type="ARBA" id="ARBA00022927"/>
    </source>
</evidence>
<name>A0A1T5JHE0_9MICO</name>
<comment type="subcellular location">
    <subcellularLocation>
        <location evidence="1">Cell membrane</location>
        <topology evidence="1">Single-pass membrane protein</topology>
    </subcellularLocation>
</comment>
<comment type="similarity">
    <text evidence="2">Belongs to the YajC family.</text>
</comment>
<keyword evidence="8" id="KW-0811">Translocation</keyword>
<evidence type="ECO:0000256" key="7">
    <source>
        <dbReference type="ARBA" id="ARBA00022989"/>
    </source>
</evidence>
<proteinExistence type="inferred from homology"/>
<evidence type="ECO:0000313" key="13">
    <source>
        <dbReference type="Proteomes" id="UP000190857"/>
    </source>
</evidence>
<keyword evidence="5 11" id="KW-0812">Transmembrane</keyword>
<evidence type="ECO:0000256" key="8">
    <source>
        <dbReference type="ARBA" id="ARBA00023010"/>
    </source>
</evidence>
<reference evidence="12 13" key="1">
    <citation type="submission" date="2017-02" db="EMBL/GenBank/DDBJ databases">
        <authorList>
            <person name="Peterson S.W."/>
        </authorList>
    </citation>
    <scope>NUCLEOTIDE SEQUENCE [LARGE SCALE GENOMIC DNA]</scope>
    <source>
        <strain evidence="12 13">VKM Ac-2059</strain>
    </source>
</reference>
<evidence type="ECO:0000256" key="10">
    <source>
        <dbReference type="SAM" id="MobiDB-lite"/>
    </source>
</evidence>
<organism evidence="12 13">
    <name type="scientific">Okibacterium fritillariae</name>
    <dbReference type="NCBI Taxonomy" id="123320"/>
    <lineage>
        <taxon>Bacteria</taxon>
        <taxon>Bacillati</taxon>
        <taxon>Actinomycetota</taxon>
        <taxon>Actinomycetes</taxon>
        <taxon>Micrococcales</taxon>
        <taxon>Microbacteriaceae</taxon>
        <taxon>Okibacterium</taxon>
    </lineage>
</organism>
<evidence type="ECO:0000256" key="1">
    <source>
        <dbReference type="ARBA" id="ARBA00004162"/>
    </source>
</evidence>
<feature type="compositionally biased region" description="Basic and acidic residues" evidence="10">
    <location>
        <begin position="119"/>
        <end position="140"/>
    </location>
</feature>
<gene>
    <name evidence="12" type="ORF">SAMN06309945_1532</name>
</gene>
<dbReference type="PANTHER" id="PTHR33909">
    <property type="entry name" value="SEC TRANSLOCON ACCESSORY COMPLEX SUBUNIT YAJC"/>
    <property type="match status" value="1"/>
</dbReference>
<keyword evidence="3" id="KW-0813">Transport</keyword>
<dbReference type="PANTHER" id="PTHR33909:SF1">
    <property type="entry name" value="SEC TRANSLOCON ACCESSORY COMPLEX SUBUNIT YAJC"/>
    <property type="match status" value="1"/>
</dbReference>
<dbReference type="RefSeq" id="WP_079727548.1">
    <property type="nucleotide sequence ID" value="NZ_FUZP01000001.1"/>
</dbReference>
<evidence type="ECO:0000313" key="12">
    <source>
        <dbReference type="EMBL" id="SKC50603.1"/>
    </source>
</evidence>
<dbReference type="GO" id="GO:0005886">
    <property type="term" value="C:plasma membrane"/>
    <property type="evidence" value="ECO:0007669"/>
    <property type="project" value="UniProtKB-SubCell"/>
</dbReference>
<dbReference type="STRING" id="123320.SAMN06309945_1532"/>
<evidence type="ECO:0000256" key="9">
    <source>
        <dbReference type="ARBA" id="ARBA00023136"/>
    </source>
</evidence>
<protein>
    <submittedName>
        <fullName evidence="12">Protein translocase subunit yajC</fullName>
    </submittedName>
</protein>